<evidence type="ECO:0000313" key="5">
    <source>
        <dbReference type="EMBL" id="EME72756.1"/>
    </source>
</evidence>
<keyword evidence="2" id="KW-0472">Membrane</keyword>
<reference evidence="5 6" key="1">
    <citation type="journal article" date="2013" name="Genome Announc.">
        <title>Draft Whole-Genome Sequence of Bacillus sonorensis Strain L12, a Source of Nonribosomal Lipopeptides.</title>
        <authorList>
            <person name="Adimpong D.B."/>
            <person name="Sorensen K.I."/>
            <person name="Nielsen D.S."/>
            <person name="Thorsen L."/>
            <person name="Rasmussen T.B."/>
            <person name="Derkx P.M."/>
            <person name="Jespersen L."/>
        </authorList>
    </citation>
    <scope>NUCLEOTIDE SEQUENCE [LARGE SCALE GENOMIC DNA]</scope>
    <source>
        <strain evidence="5 6">L12</strain>
    </source>
</reference>
<keyword evidence="2" id="KW-0812">Transmembrane</keyword>
<comment type="caution">
    <text evidence="5">The sequence shown here is derived from an EMBL/GenBank/DDBJ whole genome shotgun (WGS) entry which is preliminary data.</text>
</comment>
<dbReference type="Proteomes" id="UP000011907">
    <property type="component" value="Unassembled WGS sequence"/>
</dbReference>
<evidence type="ECO:0000256" key="2">
    <source>
        <dbReference type="SAM" id="Phobius"/>
    </source>
</evidence>
<evidence type="ECO:0000259" key="4">
    <source>
        <dbReference type="Pfam" id="PF17118"/>
    </source>
</evidence>
<dbReference type="AlphaFoldDB" id="M5NY08"/>
<evidence type="ECO:0000259" key="3">
    <source>
        <dbReference type="Pfam" id="PF11611"/>
    </source>
</evidence>
<feature type="domain" description="DUF4352" evidence="3">
    <location>
        <begin position="78"/>
        <end position="194"/>
    </location>
</feature>
<name>M5NY08_9BACI</name>
<evidence type="ECO:0000313" key="6">
    <source>
        <dbReference type="Proteomes" id="UP000011907"/>
    </source>
</evidence>
<dbReference type="InterPro" id="IPR029051">
    <property type="entry name" value="DUF4352"/>
</dbReference>
<organism evidence="5 6">
    <name type="scientific">Bacillus sonorensis L12</name>
    <dbReference type="NCBI Taxonomy" id="1274524"/>
    <lineage>
        <taxon>Bacteria</taxon>
        <taxon>Bacillati</taxon>
        <taxon>Bacillota</taxon>
        <taxon>Bacilli</taxon>
        <taxon>Bacillales</taxon>
        <taxon>Bacillaceae</taxon>
        <taxon>Bacillus</taxon>
    </lineage>
</organism>
<dbReference type="InterPro" id="IPR029050">
    <property type="entry name" value="Immunoprotect_excell_Ig-like"/>
</dbReference>
<feature type="domain" description="DUF5105" evidence="4">
    <location>
        <begin position="209"/>
        <end position="399"/>
    </location>
</feature>
<keyword evidence="1" id="KW-0732">Signal</keyword>
<gene>
    <name evidence="5" type="ORF">BSONL12_20845</name>
</gene>
<sequence>MKIYNQIFTVSQNGTTGTSVILMTRSQPFILTTMKKIIDKKETDMRSKKLYLMMLLMIVAVLSAACSGGSKSASADKDEAKKADNAEIKILSTEYTLPDDSTTKLADGELILKVKVSIKNTGKEPLSVTRRSFNLYHGDSKVTDVNIYDAQNERLTTATLNSDKSVDGYLYYQVEKGEKYQLEYAPETYGDEKIEPIEFEIDGGSSAMLESAKKLDDPAKALLAYTDITLFGKDNEDFEKLTGENKREIVTDYIEGGQKSLIKSMGIYNEEDVDKKKLNKLISAIQNAYQDKAKVKAVTKTMTSEEAKVEATITPIDSSDTQKRVQKRMEEYVKDSGKNYMSREELINPTIDVMAEELKKVETASNDKTVEVTMKKTKDGKWQLDLTDYDTEDYFSSFFKN</sequence>
<dbReference type="EMBL" id="AOFM01000014">
    <property type="protein sequence ID" value="EME72756.1"/>
    <property type="molecule type" value="Genomic_DNA"/>
</dbReference>
<dbReference type="InterPro" id="IPR031343">
    <property type="entry name" value="DUF5105"/>
</dbReference>
<evidence type="ECO:0008006" key="7">
    <source>
        <dbReference type="Google" id="ProtNLM"/>
    </source>
</evidence>
<keyword evidence="2" id="KW-1133">Transmembrane helix</keyword>
<dbReference type="PATRIC" id="fig|1274524.3.peg.4505"/>
<evidence type="ECO:0000256" key="1">
    <source>
        <dbReference type="ARBA" id="ARBA00022729"/>
    </source>
</evidence>
<dbReference type="Pfam" id="PF17118">
    <property type="entry name" value="DUF5105"/>
    <property type="match status" value="1"/>
</dbReference>
<dbReference type="Pfam" id="PF11611">
    <property type="entry name" value="DUF4352"/>
    <property type="match status" value="1"/>
</dbReference>
<dbReference type="Gene3D" id="2.60.40.1240">
    <property type="match status" value="1"/>
</dbReference>
<dbReference type="eggNOG" id="ENOG502ZNIZ">
    <property type="taxonomic scope" value="Bacteria"/>
</dbReference>
<proteinExistence type="predicted"/>
<feature type="transmembrane region" description="Helical" evidence="2">
    <location>
        <begin position="50"/>
        <end position="70"/>
    </location>
</feature>
<protein>
    <recommendedName>
        <fullName evidence="7">DUF4352 domain-containing protein</fullName>
    </recommendedName>
</protein>
<accession>M5NY08</accession>